<keyword evidence="7 8" id="KW-0067">ATP-binding</keyword>
<dbReference type="NCBIfam" id="TIGR00345">
    <property type="entry name" value="GET3_arsA_TRC40"/>
    <property type="match status" value="1"/>
</dbReference>
<dbReference type="Gene3D" id="3.40.50.300">
    <property type="entry name" value="P-loop containing nucleotide triphosphate hydrolases"/>
    <property type="match status" value="1"/>
</dbReference>
<dbReference type="InterPro" id="IPR027417">
    <property type="entry name" value="P-loop_NTPase"/>
</dbReference>
<keyword evidence="4 8" id="KW-0547">Nucleotide-binding</keyword>
<evidence type="ECO:0000256" key="7">
    <source>
        <dbReference type="ARBA" id="ARBA00022840"/>
    </source>
</evidence>
<dbReference type="GO" id="GO:0043529">
    <property type="term" value="C:GET complex"/>
    <property type="evidence" value="ECO:0007669"/>
    <property type="project" value="TreeGrafter"/>
</dbReference>
<dbReference type="SUPFAM" id="SSF52540">
    <property type="entry name" value="P-loop containing nucleoside triphosphate hydrolases"/>
    <property type="match status" value="1"/>
</dbReference>
<dbReference type="GO" id="GO:0016887">
    <property type="term" value="F:ATP hydrolysis activity"/>
    <property type="evidence" value="ECO:0007669"/>
    <property type="project" value="InterPro"/>
</dbReference>
<comment type="caution">
    <text evidence="8">Lacks conserved residue(s) required for the propagation of feature annotation.</text>
</comment>
<keyword evidence="6 8" id="KW-0256">Endoplasmic reticulum</keyword>
<feature type="active site" evidence="8">
    <location>
        <position position="66"/>
    </location>
</feature>
<protein>
    <recommendedName>
        <fullName evidence="9">ArsA/GET3 Anion-transporting ATPase-like domain-containing protein</fullName>
    </recommendedName>
</protein>
<feature type="binding site" evidence="8">
    <location>
        <position position="236"/>
    </location>
    <ligand>
        <name>ATP</name>
        <dbReference type="ChEBI" id="CHEBI:30616"/>
    </ligand>
</feature>
<comment type="subcellular location">
    <subcellularLocation>
        <location evidence="8">Cytoplasm</location>
    </subcellularLocation>
    <subcellularLocation>
        <location evidence="8">Endoplasmic reticulum</location>
    </subcellularLocation>
</comment>
<accession>A0A7R9TWF8</accession>
<comment type="function">
    <text evidence="8">ATPase required for the post-translational delivery of tail-anchored (TA) proteins to the endoplasmic reticulum. Recognizes and selectively binds the transmembrane domain of TA proteins in the cytosol. This complex then targets to the endoplasmic reticulum by membrane-bound receptors, where the tail-anchored protein is released for insertion. This process is regulated by ATP binding and hydrolysis. ATP binding drives the homodimer towards the closed dimer state, facilitating recognition of newly synthesized TA membrane proteins. ATP hydrolysis is required for insertion. Subsequently, the homodimer reverts towards the open dimer state, lowering its affinity for the membrane-bound receptor, and returning it to the cytosol to initiate a new round of targeting.</text>
</comment>
<proteinExistence type="inferred from homology"/>
<dbReference type="PANTHER" id="PTHR10803:SF3">
    <property type="entry name" value="ATPASE GET3"/>
    <property type="match status" value="1"/>
</dbReference>
<evidence type="ECO:0000259" key="9">
    <source>
        <dbReference type="Pfam" id="PF02374"/>
    </source>
</evidence>
<evidence type="ECO:0000256" key="4">
    <source>
        <dbReference type="ARBA" id="ARBA00022741"/>
    </source>
</evidence>
<dbReference type="CDD" id="cd02035">
    <property type="entry name" value="ArsA"/>
    <property type="match status" value="1"/>
</dbReference>
<evidence type="ECO:0000256" key="5">
    <source>
        <dbReference type="ARBA" id="ARBA00022801"/>
    </source>
</evidence>
<dbReference type="Pfam" id="PF02374">
    <property type="entry name" value="ArsA_ATPase"/>
    <property type="match status" value="1"/>
</dbReference>
<evidence type="ECO:0000256" key="3">
    <source>
        <dbReference type="ARBA" id="ARBA00022490"/>
    </source>
</evidence>
<dbReference type="FunFam" id="3.40.50.300:FF:000235">
    <property type="entry name" value="ATPase ASNA1"/>
    <property type="match status" value="1"/>
</dbReference>
<evidence type="ECO:0000256" key="6">
    <source>
        <dbReference type="ARBA" id="ARBA00022824"/>
    </source>
</evidence>
<keyword evidence="5 8" id="KW-0378">Hydrolase</keyword>
<reference evidence="10" key="1">
    <citation type="submission" date="2021-01" db="EMBL/GenBank/DDBJ databases">
        <authorList>
            <person name="Corre E."/>
            <person name="Pelletier E."/>
            <person name="Niang G."/>
            <person name="Scheremetjew M."/>
            <person name="Finn R."/>
            <person name="Kale V."/>
            <person name="Holt S."/>
            <person name="Cochrane G."/>
            <person name="Meng A."/>
            <person name="Brown T."/>
            <person name="Cohen L."/>
        </authorList>
    </citation>
    <scope>NUCLEOTIDE SEQUENCE</scope>
    <source>
        <strain evidence="10">CCMP1413</strain>
    </source>
</reference>
<evidence type="ECO:0000256" key="2">
    <source>
        <dbReference type="ARBA" id="ARBA00022448"/>
    </source>
</evidence>
<comment type="subunit">
    <text evidence="8">Homodimer.</text>
</comment>
<gene>
    <name evidence="10" type="ORF">PCOL08062_LOCUS9698</name>
</gene>
<dbReference type="PANTHER" id="PTHR10803">
    <property type="entry name" value="ARSENICAL PUMP-DRIVING ATPASE ARSENITE-TRANSLOCATING ATPASE"/>
    <property type="match status" value="1"/>
</dbReference>
<dbReference type="InterPro" id="IPR027542">
    <property type="entry name" value="ATPase_ArsA/GET3_euk"/>
</dbReference>
<dbReference type="GO" id="GO:0071816">
    <property type="term" value="P:tail-anchored membrane protein insertion into ER membrane"/>
    <property type="evidence" value="ECO:0007669"/>
    <property type="project" value="TreeGrafter"/>
</dbReference>
<name>A0A7R9TWF8_9VIRI</name>
<dbReference type="InterPro" id="IPR016300">
    <property type="entry name" value="ATPase_ArsA/GET3"/>
</dbReference>
<organism evidence="10">
    <name type="scientific">Prasinoderma coloniale</name>
    <dbReference type="NCBI Taxonomy" id="156133"/>
    <lineage>
        <taxon>Eukaryota</taxon>
        <taxon>Viridiplantae</taxon>
        <taxon>Prasinodermophyta</taxon>
        <taxon>Prasinodermophyceae</taxon>
        <taxon>Prasinodermales</taxon>
        <taxon>Prasinodermaceae</taxon>
        <taxon>Prasinoderma</taxon>
    </lineage>
</organism>
<comment type="similarity">
    <text evidence="1 8">Belongs to the arsA ATPase family.</text>
</comment>
<feature type="domain" description="ArsA/GET3 Anion-transporting ATPase-like" evidence="9">
    <location>
        <begin position="30"/>
        <end position="325"/>
    </location>
</feature>
<evidence type="ECO:0000256" key="1">
    <source>
        <dbReference type="ARBA" id="ARBA00011040"/>
    </source>
</evidence>
<dbReference type="InterPro" id="IPR025723">
    <property type="entry name" value="ArsA/GET3_ATPase-like"/>
</dbReference>
<dbReference type="GO" id="GO:0005524">
    <property type="term" value="F:ATP binding"/>
    <property type="evidence" value="ECO:0007669"/>
    <property type="project" value="UniProtKB-UniRule"/>
</dbReference>
<dbReference type="HAMAP" id="MF_03112">
    <property type="entry name" value="Asna1_Get3"/>
    <property type="match status" value="1"/>
</dbReference>
<evidence type="ECO:0000313" key="10">
    <source>
        <dbReference type="EMBL" id="CAD8246523.1"/>
    </source>
</evidence>
<sequence length="359" mass="38810">MVAAGDAFEDAEEYLAPTLDALVDASSGLRWVFVGGKGGVGKTTTACSLALRLAAVRRSVLLISTDPAHNVSDAFRQKVGRHPTKVEGVDNLFAMEVDPTPDPAEIEQAGAAGGLLTDLAGSVPGIDEAMSFAEVLKLVQSLDYETVVFDTAPTGHTLRLLHLPDALEQGLGKLLGMTQGLGGMVAQIGQMMGLPGLENVEDLMERFKEMKVTIEQVNAQFKDPALTTFVAVAIPEFLSLYETERLVQELSKYDIDCRNVVVNQVLYPGPEDKGPLLAARVAMQNKYLSQFEDLYAADFHLVRMPMLPAEVRGVDALENFSQMLTDPARAEEGEIAHQSEVDALRKRVAELEAKLADKA</sequence>
<keyword evidence="2 8" id="KW-0813">Transport</keyword>
<feature type="binding site" evidence="8">
    <location>
        <position position="263"/>
    </location>
    <ligand>
        <name>ATP</name>
        <dbReference type="ChEBI" id="CHEBI:30616"/>
    </ligand>
</feature>
<dbReference type="AlphaFoldDB" id="A0A7R9TWF8"/>
<evidence type="ECO:0000256" key="8">
    <source>
        <dbReference type="HAMAP-Rule" id="MF_03112"/>
    </source>
</evidence>
<dbReference type="EMBL" id="HBDZ01012643">
    <property type="protein sequence ID" value="CAD8246523.1"/>
    <property type="molecule type" value="Transcribed_RNA"/>
</dbReference>
<feature type="binding site" evidence="8">
    <location>
        <begin position="37"/>
        <end position="44"/>
    </location>
    <ligand>
        <name>ATP</name>
        <dbReference type="ChEBI" id="CHEBI:30616"/>
    </ligand>
</feature>
<keyword evidence="3 8" id="KW-0963">Cytoplasm</keyword>